<dbReference type="NCBIfam" id="TIGR01730">
    <property type="entry name" value="RND_mfp"/>
    <property type="match status" value="1"/>
</dbReference>
<name>A0A2H0KCL0_9BACT</name>
<gene>
    <name evidence="5" type="ORF">COV91_05825</name>
</gene>
<evidence type="ECO:0008006" key="7">
    <source>
        <dbReference type="Google" id="ProtNLM"/>
    </source>
</evidence>
<comment type="subcellular location">
    <subcellularLocation>
        <location evidence="1">Cell envelope</location>
    </subcellularLocation>
</comment>
<keyword evidence="4" id="KW-1133">Transmembrane helix</keyword>
<comment type="similarity">
    <text evidence="2">Belongs to the membrane fusion protein (MFP) (TC 8.A.1) family.</text>
</comment>
<proteinExistence type="inferred from homology"/>
<keyword evidence="4" id="KW-0812">Transmembrane</keyword>
<dbReference type="InterPro" id="IPR050465">
    <property type="entry name" value="UPF0194_transport"/>
</dbReference>
<keyword evidence="4" id="KW-0472">Membrane</keyword>
<evidence type="ECO:0000256" key="2">
    <source>
        <dbReference type="ARBA" id="ARBA00009477"/>
    </source>
</evidence>
<organism evidence="5 6">
    <name type="scientific">Candidatus Taylorbacteria bacterium CG11_big_fil_rev_8_21_14_0_20_46_11</name>
    <dbReference type="NCBI Taxonomy" id="1975025"/>
    <lineage>
        <taxon>Bacteria</taxon>
        <taxon>Candidatus Tayloriibacteriota</taxon>
    </lineage>
</organism>
<dbReference type="GO" id="GO:0016020">
    <property type="term" value="C:membrane"/>
    <property type="evidence" value="ECO:0007669"/>
    <property type="project" value="InterPro"/>
</dbReference>
<dbReference type="SUPFAM" id="SSF111369">
    <property type="entry name" value="HlyD-like secretion proteins"/>
    <property type="match status" value="2"/>
</dbReference>
<dbReference type="Gene3D" id="6.20.50.140">
    <property type="match status" value="1"/>
</dbReference>
<dbReference type="Proteomes" id="UP000229342">
    <property type="component" value="Unassembled WGS sequence"/>
</dbReference>
<protein>
    <recommendedName>
        <fullName evidence="7">RND efflux pump membrane fusion protein barrel-sandwich domain-containing protein</fullName>
    </recommendedName>
</protein>
<keyword evidence="3" id="KW-0175">Coiled coil</keyword>
<reference evidence="5 6" key="1">
    <citation type="submission" date="2017-09" db="EMBL/GenBank/DDBJ databases">
        <title>Depth-based differentiation of microbial function through sediment-hosted aquifers and enrichment of novel symbionts in the deep terrestrial subsurface.</title>
        <authorList>
            <person name="Probst A.J."/>
            <person name="Ladd B."/>
            <person name="Jarett J.K."/>
            <person name="Geller-Mcgrath D.E."/>
            <person name="Sieber C.M."/>
            <person name="Emerson J.B."/>
            <person name="Anantharaman K."/>
            <person name="Thomas B.C."/>
            <person name="Malmstrom R."/>
            <person name="Stieglmeier M."/>
            <person name="Klingl A."/>
            <person name="Woyke T."/>
            <person name="Ryan C.M."/>
            <person name="Banfield J.F."/>
        </authorList>
    </citation>
    <scope>NUCLEOTIDE SEQUENCE [LARGE SCALE GENOMIC DNA]</scope>
    <source>
        <strain evidence="5">CG11_big_fil_rev_8_21_14_0_20_46_11</strain>
    </source>
</reference>
<evidence type="ECO:0000313" key="6">
    <source>
        <dbReference type="Proteomes" id="UP000229342"/>
    </source>
</evidence>
<dbReference type="PANTHER" id="PTHR32347:SF23">
    <property type="entry name" value="BLL5650 PROTEIN"/>
    <property type="match status" value="1"/>
</dbReference>
<dbReference type="AlphaFoldDB" id="A0A2H0KCL0"/>
<dbReference type="Gene3D" id="2.40.30.170">
    <property type="match status" value="1"/>
</dbReference>
<comment type="caution">
    <text evidence="5">The sequence shown here is derived from an EMBL/GenBank/DDBJ whole genome shotgun (WGS) entry which is preliminary data.</text>
</comment>
<dbReference type="EMBL" id="PCVG01000079">
    <property type="protein sequence ID" value="PIQ68124.1"/>
    <property type="molecule type" value="Genomic_DNA"/>
</dbReference>
<dbReference type="GO" id="GO:0030313">
    <property type="term" value="C:cell envelope"/>
    <property type="evidence" value="ECO:0007669"/>
    <property type="project" value="UniProtKB-SubCell"/>
</dbReference>
<evidence type="ECO:0000313" key="5">
    <source>
        <dbReference type="EMBL" id="PIQ68124.1"/>
    </source>
</evidence>
<evidence type="ECO:0000256" key="4">
    <source>
        <dbReference type="SAM" id="Phobius"/>
    </source>
</evidence>
<dbReference type="InterPro" id="IPR006143">
    <property type="entry name" value="RND_pump_MFP"/>
</dbReference>
<dbReference type="Gene3D" id="2.40.50.100">
    <property type="match status" value="1"/>
</dbReference>
<evidence type="ECO:0000256" key="3">
    <source>
        <dbReference type="ARBA" id="ARBA00023054"/>
    </source>
</evidence>
<evidence type="ECO:0000256" key="1">
    <source>
        <dbReference type="ARBA" id="ARBA00004196"/>
    </source>
</evidence>
<dbReference type="PANTHER" id="PTHR32347">
    <property type="entry name" value="EFFLUX SYSTEM COMPONENT YKNX-RELATED"/>
    <property type="match status" value="1"/>
</dbReference>
<feature type="transmembrane region" description="Helical" evidence="4">
    <location>
        <begin position="9"/>
        <end position="27"/>
    </location>
</feature>
<accession>A0A2H0KCL0</accession>
<sequence>MMSFIKKHPFYVSIGVILVVGIGMSLYSSSRKTPSGEQVAVTRGNIEQEILITGTVKAEKRVSLSFDRSGSVATLPYSIGDVVSQGATLSSLRNQTERADIAEAQASVGVANANLEGVLRGTRDEEIQVKQSAVDAAEVTLTNLLGKTRSIVADVYGKAETSLHTTIDPLFDGDTGSAPKLTFSVNNQSAQYDSEAKRKQSEIDLQVLQAITLIQSGEEEASLSASLNHLYLIQDLFLSLGYALQAINGLTDATQSDYKDRTETARASTATSITALQNHQNSIRDARVALQKIERELTLSQASATPEDISGAEQGVLQAQARLNGAEASLEKTLIRAPFKGRIASKNIEVGETVTAGTVVMEFLGTGGYIIEANVPEADIAKITKGSRATVTLDAYGDTVFFPATIILIEPTATEIEGVPTYKTTFVFEKDPARPTNEVTDPRLRSGLTANISILTTLKENALVVPARTIISEGGISYITRVLADGSDEKVAVTVGARANNRNVEIIEGLQEGDVVLIPTLK</sequence>
<dbReference type="GO" id="GO:0022857">
    <property type="term" value="F:transmembrane transporter activity"/>
    <property type="evidence" value="ECO:0007669"/>
    <property type="project" value="InterPro"/>
</dbReference>